<sequence>MRISRLVRHWLPFERVVQHTRRLRLYELQRKEPLYNPRWPPPRRGLLLANTKQEAPPWLTARDGMIYWDFCLFAPALQRTHHCLACLDGRCIHVVNAFEARKESVGRTNGGSEIAEDGRERRVGGVETRQDRGAGGRMAVRIYGRFITLPALPRLL</sequence>
<reference evidence="2 3" key="1">
    <citation type="submission" date="2015-09" db="EMBL/GenBank/DDBJ databases">
        <title>Atta colombica WGS genome.</title>
        <authorList>
            <person name="Nygaard S."/>
            <person name="Hu H."/>
            <person name="Boomsma J."/>
            <person name="Zhang G."/>
        </authorList>
    </citation>
    <scope>NUCLEOTIDE SEQUENCE [LARGE SCALE GENOMIC DNA]</scope>
    <source>
        <strain evidence="2">Treedump-2</strain>
        <tissue evidence="2">Whole body</tissue>
    </source>
</reference>
<dbReference type="EMBL" id="KQ976637">
    <property type="protein sequence ID" value="KYM78852.1"/>
    <property type="molecule type" value="Genomic_DNA"/>
</dbReference>
<organism evidence="2 3">
    <name type="scientific">Atta colombica</name>
    <dbReference type="NCBI Taxonomy" id="520822"/>
    <lineage>
        <taxon>Eukaryota</taxon>
        <taxon>Metazoa</taxon>
        <taxon>Ecdysozoa</taxon>
        <taxon>Arthropoda</taxon>
        <taxon>Hexapoda</taxon>
        <taxon>Insecta</taxon>
        <taxon>Pterygota</taxon>
        <taxon>Neoptera</taxon>
        <taxon>Endopterygota</taxon>
        <taxon>Hymenoptera</taxon>
        <taxon>Apocrita</taxon>
        <taxon>Aculeata</taxon>
        <taxon>Formicoidea</taxon>
        <taxon>Formicidae</taxon>
        <taxon>Myrmicinae</taxon>
        <taxon>Atta</taxon>
    </lineage>
</organism>
<protein>
    <submittedName>
        <fullName evidence="2">Uncharacterized protein</fullName>
    </submittedName>
</protein>
<dbReference type="Proteomes" id="UP000078540">
    <property type="component" value="Unassembled WGS sequence"/>
</dbReference>
<feature type="compositionally biased region" description="Basic and acidic residues" evidence="1">
    <location>
        <begin position="116"/>
        <end position="130"/>
    </location>
</feature>
<proteinExistence type="predicted"/>
<name>A0A151I0U5_9HYME</name>
<evidence type="ECO:0000256" key="1">
    <source>
        <dbReference type="SAM" id="MobiDB-lite"/>
    </source>
</evidence>
<evidence type="ECO:0000313" key="3">
    <source>
        <dbReference type="Proteomes" id="UP000078540"/>
    </source>
</evidence>
<dbReference type="AlphaFoldDB" id="A0A151I0U5"/>
<accession>A0A151I0U5</accession>
<keyword evidence="3" id="KW-1185">Reference proteome</keyword>
<feature type="region of interest" description="Disordered" evidence="1">
    <location>
        <begin position="106"/>
        <end position="130"/>
    </location>
</feature>
<evidence type="ECO:0000313" key="2">
    <source>
        <dbReference type="EMBL" id="KYM78852.1"/>
    </source>
</evidence>
<gene>
    <name evidence="2" type="ORF">ALC53_10723</name>
</gene>